<evidence type="ECO:0000313" key="5">
    <source>
        <dbReference type="EMBL" id="QDT16592.1"/>
    </source>
</evidence>
<feature type="compositionally biased region" description="Basic and acidic residues" evidence="1">
    <location>
        <begin position="56"/>
        <end position="82"/>
    </location>
</feature>
<feature type="domain" description="Plastocyanin-like" evidence="3">
    <location>
        <begin position="274"/>
        <end position="374"/>
    </location>
</feature>
<dbReference type="Pfam" id="PF07732">
    <property type="entry name" value="Cu-oxidase_3"/>
    <property type="match status" value="1"/>
</dbReference>
<dbReference type="InterPro" id="IPR011707">
    <property type="entry name" value="Cu-oxidase-like_N"/>
</dbReference>
<dbReference type="GO" id="GO:0005507">
    <property type="term" value="F:copper ion binding"/>
    <property type="evidence" value="ECO:0007669"/>
    <property type="project" value="InterPro"/>
</dbReference>
<accession>A0A517PB45</accession>
<dbReference type="PROSITE" id="PS51318">
    <property type="entry name" value="TAT"/>
    <property type="match status" value="1"/>
</dbReference>
<evidence type="ECO:0000259" key="3">
    <source>
        <dbReference type="Pfam" id="PF07731"/>
    </source>
</evidence>
<dbReference type="KEGG" id="acaf:CA12_26980"/>
<dbReference type="Pfam" id="PF07731">
    <property type="entry name" value="Cu-oxidase_2"/>
    <property type="match status" value="1"/>
</dbReference>
<dbReference type="EMBL" id="CP036265">
    <property type="protein sequence ID" value="QDT16592.1"/>
    <property type="molecule type" value="Genomic_DNA"/>
</dbReference>
<gene>
    <name evidence="5" type="primary">mco_2</name>
    <name evidence="5" type="ORF">CA12_26980</name>
</gene>
<name>A0A517PB45_9PLAN</name>
<dbReference type="GO" id="GO:0016491">
    <property type="term" value="F:oxidoreductase activity"/>
    <property type="evidence" value="ECO:0007669"/>
    <property type="project" value="UniProtKB-KW"/>
</dbReference>
<keyword evidence="2" id="KW-0732">Signal</keyword>
<dbReference type="Proteomes" id="UP000318741">
    <property type="component" value="Chromosome"/>
</dbReference>
<evidence type="ECO:0000259" key="4">
    <source>
        <dbReference type="Pfam" id="PF07732"/>
    </source>
</evidence>
<dbReference type="Gene3D" id="2.60.40.420">
    <property type="entry name" value="Cupredoxins - blue copper proteins"/>
    <property type="match status" value="1"/>
</dbReference>
<feature type="region of interest" description="Disordered" evidence="1">
    <location>
        <begin position="16"/>
        <end position="86"/>
    </location>
</feature>
<reference evidence="5 6" key="1">
    <citation type="submission" date="2019-02" db="EMBL/GenBank/DDBJ databases">
        <title>Deep-cultivation of Planctomycetes and their phenomic and genomic characterization uncovers novel biology.</title>
        <authorList>
            <person name="Wiegand S."/>
            <person name="Jogler M."/>
            <person name="Boedeker C."/>
            <person name="Pinto D."/>
            <person name="Vollmers J."/>
            <person name="Rivas-Marin E."/>
            <person name="Kohn T."/>
            <person name="Peeters S.H."/>
            <person name="Heuer A."/>
            <person name="Rast P."/>
            <person name="Oberbeckmann S."/>
            <person name="Bunk B."/>
            <person name="Jeske O."/>
            <person name="Meyerdierks A."/>
            <person name="Storesund J.E."/>
            <person name="Kallscheuer N."/>
            <person name="Luecker S."/>
            <person name="Lage O.M."/>
            <person name="Pohl T."/>
            <person name="Merkel B.J."/>
            <person name="Hornburger P."/>
            <person name="Mueller R.-W."/>
            <person name="Bruemmer F."/>
            <person name="Labrenz M."/>
            <person name="Spormann A.M."/>
            <person name="Op den Camp H."/>
            <person name="Overmann J."/>
            <person name="Amann R."/>
            <person name="Jetten M.S.M."/>
            <person name="Mascher T."/>
            <person name="Medema M.H."/>
            <person name="Devos D.P."/>
            <person name="Kaster A.-K."/>
            <person name="Ovreas L."/>
            <person name="Rohde M."/>
            <person name="Galperin M.Y."/>
            <person name="Jogler C."/>
        </authorList>
    </citation>
    <scope>NUCLEOTIDE SEQUENCE [LARGE SCALE GENOMIC DNA]</scope>
    <source>
        <strain evidence="5 6">CA12</strain>
    </source>
</reference>
<keyword evidence="5" id="KW-0560">Oxidoreductase</keyword>
<dbReference type="CDD" id="cd04202">
    <property type="entry name" value="CuRO_D2_2dMcoN_like"/>
    <property type="match status" value="1"/>
</dbReference>
<dbReference type="SUPFAM" id="SSF49503">
    <property type="entry name" value="Cupredoxins"/>
    <property type="match status" value="2"/>
</dbReference>
<feature type="chain" id="PRO_5021700741" evidence="2">
    <location>
        <begin position="33"/>
        <end position="554"/>
    </location>
</feature>
<dbReference type="EC" id="1.-.-.-" evidence="5"/>
<feature type="compositionally biased region" description="Low complexity" evidence="1">
    <location>
        <begin position="16"/>
        <end position="32"/>
    </location>
</feature>
<dbReference type="InterPro" id="IPR045087">
    <property type="entry name" value="Cu-oxidase_fam"/>
</dbReference>
<feature type="signal peptide" evidence="2">
    <location>
        <begin position="1"/>
        <end position="32"/>
    </location>
</feature>
<dbReference type="OrthoDB" id="9757546at2"/>
<proteinExistence type="predicted"/>
<dbReference type="AlphaFoldDB" id="A0A517PB45"/>
<evidence type="ECO:0000256" key="2">
    <source>
        <dbReference type="SAM" id="SignalP"/>
    </source>
</evidence>
<dbReference type="PANTHER" id="PTHR11709">
    <property type="entry name" value="MULTI-COPPER OXIDASE"/>
    <property type="match status" value="1"/>
</dbReference>
<dbReference type="PANTHER" id="PTHR11709:SF486">
    <property type="entry name" value="MULTICOPPER OXIDASE"/>
    <property type="match status" value="1"/>
</dbReference>
<feature type="domain" description="Plastocyanin-like" evidence="4">
    <location>
        <begin position="139"/>
        <end position="239"/>
    </location>
</feature>
<dbReference type="InterPro" id="IPR011706">
    <property type="entry name" value="Cu-oxidase_C"/>
</dbReference>
<keyword evidence="6" id="KW-1185">Reference proteome</keyword>
<evidence type="ECO:0000256" key="1">
    <source>
        <dbReference type="SAM" id="MobiDB-lite"/>
    </source>
</evidence>
<dbReference type="InterPro" id="IPR006311">
    <property type="entry name" value="TAT_signal"/>
</dbReference>
<evidence type="ECO:0000313" key="6">
    <source>
        <dbReference type="Proteomes" id="UP000318741"/>
    </source>
</evidence>
<sequence length="554" mass="61036" precursor="true">MSAAEPRRHFLQAGAAAAAGALAAGAARSAAAQENPRQDPTEAPGAPTDPPGGSQPRDENEVRADYDGFSRYKPSRGHDPDSKWYIGKEVPGFRKGEEGPAPFIAPDVEKLPYTMEDGWKVFRLSCTPVRREFLPGYYIDVYGFNGSMPGPTIEATQGDKIRVIVKNDLPEPTSVHWHGLELSVQDDGASHLTQNMIEPGKEYVYELHPHEEGTFFYHSHVAMQETFGMVGWFIIHPRKSFDPPVDRDFGLIFQNFRIDPMTTVVDSWGMDFNWHTINGRSGPYTTPLVCRHGERVRIRIMNFSPIQHHPIHLHGHTFWVTGHEGARVPKTAWIPRNTELIAVAQASTLEFVANNPGDWALHCHMTHHMMNHMVQHVGPRLRGQADTERYTANLETRPAVDLNSKALGEVPPGYPQMMQGMKMTSRQMEKVWNRREMKGMRATAPQTLHGLFTALRVLPDDLYRLVMESDEPVEKGAVFAEIVRRFGDYGRYDWAPMMNMGEDGGGMNGGGMNGGGMNGGGMNGGGMNGGGMNGGGMNGGGMNGGGMNGGGAMR</sequence>
<organism evidence="5 6">
    <name type="scientific">Alienimonas californiensis</name>
    <dbReference type="NCBI Taxonomy" id="2527989"/>
    <lineage>
        <taxon>Bacteria</taxon>
        <taxon>Pseudomonadati</taxon>
        <taxon>Planctomycetota</taxon>
        <taxon>Planctomycetia</taxon>
        <taxon>Planctomycetales</taxon>
        <taxon>Planctomycetaceae</taxon>
        <taxon>Alienimonas</taxon>
    </lineage>
</organism>
<protein>
    <submittedName>
        <fullName evidence="5">Multicopper oxidase mco</fullName>
        <ecNumber evidence="5">1.-.-.-</ecNumber>
    </submittedName>
</protein>
<dbReference type="InterPro" id="IPR008972">
    <property type="entry name" value="Cupredoxin"/>
</dbReference>
<dbReference type="RefSeq" id="WP_145359417.1">
    <property type="nucleotide sequence ID" value="NZ_CP036265.1"/>
</dbReference>